<gene>
    <name evidence="1" type="ORF">METZ01_LOCUS266676</name>
</gene>
<organism evidence="1">
    <name type="scientific">marine metagenome</name>
    <dbReference type="NCBI Taxonomy" id="408172"/>
    <lineage>
        <taxon>unclassified sequences</taxon>
        <taxon>metagenomes</taxon>
        <taxon>ecological metagenomes</taxon>
    </lineage>
</organism>
<name>A0A382JR63_9ZZZZ</name>
<protein>
    <submittedName>
        <fullName evidence="1">Uncharacterized protein</fullName>
    </submittedName>
</protein>
<dbReference type="AlphaFoldDB" id="A0A382JR63"/>
<sequence>MDAECGWLASLPKLCWEQGIKIQSVDTE</sequence>
<reference evidence="1" key="1">
    <citation type="submission" date="2018-05" db="EMBL/GenBank/DDBJ databases">
        <authorList>
            <person name="Lanie J.A."/>
            <person name="Ng W.-L."/>
            <person name="Kazmierczak K.M."/>
            <person name="Andrzejewski T.M."/>
            <person name="Davidsen T.M."/>
            <person name="Wayne K.J."/>
            <person name="Tettelin H."/>
            <person name="Glass J.I."/>
            <person name="Rusch D."/>
            <person name="Podicherti R."/>
            <person name="Tsui H.-C.T."/>
            <person name="Winkler M.E."/>
        </authorList>
    </citation>
    <scope>NUCLEOTIDE SEQUENCE</scope>
</reference>
<evidence type="ECO:0000313" key="1">
    <source>
        <dbReference type="EMBL" id="SVC13822.1"/>
    </source>
</evidence>
<accession>A0A382JR63</accession>
<proteinExistence type="predicted"/>
<dbReference type="EMBL" id="UINC01075538">
    <property type="protein sequence ID" value="SVC13822.1"/>
    <property type="molecule type" value="Genomic_DNA"/>
</dbReference>